<dbReference type="PANTHER" id="PTHR39290:SF6">
    <property type="entry name" value="S-ADENOSYL-L-METHIONINE-DEPENDENT METHYLTRANSFERASES SUPERFAMILY PROTEIN"/>
    <property type="match status" value="1"/>
</dbReference>
<reference evidence="2 3" key="1">
    <citation type="submission" date="2017-08" db="EMBL/GenBank/DDBJ databases">
        <title>Acidophilic green algal genome provides insights into adaptation to an acidic environment.</title>
        <authorList>
            <person name="Hirooka S."/>
            <person name="Hirose Y."/>
            <person name="Kanesaki Y."/>
            <person name="Higuchi S."/>
            <person name="Fujiwara T."/>
            <person name="Onuma R."/>
            <person name="Era A."/>
            <person name="Ohbayashi R."/>
            <person name="Uzuka A."/>
            <person name="Nozaki H."/>
            <person name="Yoshikawa H."/>
            <person name="Miyagishima S.Y."/>
        </authorList>
    </citation>
    <scope>NUCLEOTIDE SEQUENCE [LARGE SCALE GENOMIC DNA]</scope>
    <source>
        <strain evidence="2 3">NIES-2499</strain>
    </source>
</reference>
<dbReference type="AlphaFoldDB" id="A0A250XG93"/>
<evidence type="ECO:0000313" key="3">
    <source>
        <dbReference type="Proteomes" id="UP000232323"/>
    </source>
</evidence>
<proteinExistence type="predicted"/>
<protein>
    <submittedName>
        <fullName evidence="2">Uncharacterized protein</fullName>
    </submittedName>
</protein>
<dbReference type="EMBL" id="BEGY01000075">
    <property type="protein sequence ID" value="GAX82104.1"/>
    <property type="molecule type" value="Genomic_DNA"/>
</dbReference>
<evidence type="ECO:0000313" key="2">
    <source>
        <dbReference type="EMBL" id="GAX82104.1"/>
    </source>
</evidence>
<accession>A0A250XG93</accession>
<evidence type="ECO:0000256" key="1">
    <source>
        <dbReference type="SAM" id="MobiDB-lite"/>
    </source>
</evidence>
<feature type="region of interest" description="Disordered" evidence="1">
    <location>
        <begin position="120"/>
        <end position="140"/>
    </location>
</feature>
<name>A0A250XG93_9CHLO</name>
<sequence>MARIVRQVLRNLWQCSKEATFGERIRYPTHSEWPSSAHDFHAMFLGFCAGFTAIHIFAEDDTTTSSAHSNKDSYEIGMSKNLASDTISALRMRIWPSIAEAHAEAATNVLYVPTTLNESESDGQMHASRDQTGSSECTPQGPWVLDEKMELVIHRRGVNKNRLVAYIHHMQRHMMSLSGQAQLMGERGEKWFQEELRKLEPEVDLQSQKIIFGVDEPNARKSYLERYGCTRWTEEALQVIKSFSPLIEIGGGHGHWQKALTSIGADVLAFDDGSALPVLGMDNVGEVQKGNEKEIRRHPRRTLLLVYPGPTDMGLNCLNEYRGRYLLYVGEPRGGINGNEQFFNELEREWTCERVVPLDPFPDGYEQLYILKRKQSGGSSWWRKIYWGHRK</sequence>
<dbReference type="PANTHER" id="PTHR39290">
    <property type="entry name" value="C3H1-TYPE DOMAIN-CONTAINING PROTEIN-RELATED"/>
    <property type="match status" value="1"/>
</dbReference>
<dbReference type="Proteomes" id="UP000232323">
    <property type="component" value="Unassembled WGS sequence"/>
</dbReference>
<comment type="caution">
    <text evidence="2">The sequence shown here is derived from an EMBL/GenBank/DDBJ whole genome shotgun (WGS) entry which is preliminary data.</text>
</comment>
<organism evidence="2 3">
    <name type="scientific">Chlamydomonas eustigma</name>
    <dbReference type="NCBI Taxonomy" id="1157962"/>
    <lineage>
        <taxon>Eukaryota</taxon>
        <taxon>Viridiplantae</taxon>
        <taxon>Chlorophyta</taxon>
        <taxon>core chlorophytes</taxon>
        <taxon>Chlorophyceae</taxon>
        <taxon>CS clade</taxon>
        <taxon>Chlamydomonadales</taxon>
        <taxon>Chlamydomonadaceae</taxon>
        <taxon>Chlamydomonas</taxon>
    </lineage>
</organism>
<dbReference type="OrthoDB" id="5411518at2759"/>
<keyword evidence="3" id="KW-1185">Reference proteome</keyword>
<gene>
    <name evidence="2" type="ORF">CEUSTIGMA_g9532.t1</name>
</gene>